<reference evidence="2 3" key="1">
    <citation type="journal article" date="2019" name="Int. J. Syst. Evol. Microbiol.">
        <title>The Global Catalogue of Microorganisms (GCM) 10K type strain sequencing project: providing services to taxonomists for standard genome sequencing and annotation.</title>
        <authorList>
            <consortium name="The Broad Institute Genomics Platform"/>
            <consortium name="The Broad Institute Genome Sequencing Center for Infectious Disease"/>
            <person name="Wu L."/>
            <person name="Ma J."/>
        </authorList>
    </citation>
    <scope>NUCLEOTIDE SEQUENCE [LARGE SCALE GENOMIC DNA]</scope>
    <source>
        <strain evidence="2 3">JCM 16009</strain>
    </source>
</reference>
<accession>A0ABN2NLH7</accession>
<dbReference type="InterPro" id="IPR049468">
    <property type="entry name" value="Restrct_endonuc-II-like_dom"/>
</dbReference>
<keyword evidence="3" id="KW-1185">Reference proteome</keyword>
<dbReference type="SUPFAM" id="SSF52980">
    <property type="entry name" value="Restriction endonuclease-like"/>
    <property type="match status" value="1"/>
</dbReference>
<comment type="caution">
    <text evidence="2">The sequence shown here is derived from an EMBL/GenBank/DDBJ whole genome shotgun (WGS) entry which is preliminary data.</text>
</comment>
<proteinExistence type="predicted"/>
<evidence type="ECO:0000313" key="3">
    <source>
        <dbReference type="Proteomes" id="UP001500449"/>
    </source>
</evidence>
<gene>
    <name evidence="2" type="ORF">GCM10009836_64420</name>
</gene>
<protein>
    <submittedName>
        <fullName evidence="2">DUF559 domain-containing protein</fullName>
    </submittedName>
</protein>
<dbReference type="Proteomes" id="UP001500449">
    <property type="component" value="Unassembled WGS sequence"/>
</dbReference>
<name>A0ABN2NLH7_9PSEU</name>
<feature type="domain" description="Restriction endonuclease type II-like" evidence="1">
    <location>
        <begin position="204"/>
        <end position="276"/>
    </location>
</feature>
<dbReference type="Pfam" id="PF18741">
    <property type="entry name" value="MTES_1575"/>
    <property type="match status" value="1"/>
</dbReference>
<organism evidence="2 3">
    <name type="scientific">Pseudonocardia ailaonensis</name>
    <dbReference type="NCBI Taxonomy" id="367279"/>
    <lineage>
        <taxon>Bacteria</taxon>
        <taxon>Bacillati</taxon>
        <taxon>Actinomycetota</taxon>
        <taxon>Actinomycetes</taxon>
        <taxon>Pseudonocardiales</taxon>
        <taxon>Pseudonocardiaceae</taxon>
        <taxon>Pseudonocardia</taxon>
    </lineage>
</organism>
<dbReference type="Gene3D" id="3.40.960.10">
    <property type="entry name" value="VSR Endonuclease"/>
    <property type="match status" value="1"/>
</dbReference>
<dbReference type="EMBL" id="BAAAQK010000027">
    <property type="protein sequence ID" value="GAA1874441.1"/>
    <property type="molecule type" value="Genomic_DNA"/>
</dbReference>
<dbReference type="RefSeq" id="WP_344425880.1">
    <property type="nucleotide sequence ID" value="NZ_BAAAQK010000027.1"/>
</dbReference>
<evidence type="ECO:0000259" key="1">
    <source>
        <dbReference type="Pfam" id="PF18741"/>
    </source>
</evidence>
<sequence>MDLSLPFRGSAAVASGAVGRGALGGRRFRRVFPDVYVAAGTELDLATQALAAGLWAGDRGVVAGYAAAELLDASCGPPDAAVDVIGAVRSRAPAGIRLRRVRLGDTDVVHRCGVPVTSPLRTAFDLARWADGVTERVAAVDTIAHVWRLDVSRIRETWFAHLGAHGSADLAKVLALVDPRSESPMESRIRMALHLAGLPPPCIQYRVGGHRLDLAYPSAFLGVEHDGGHHREPAQARADLVREAELARAGWRILRFPGRAVVAEPEHVVAAVRAALIATSVQ</sequence>
<evidence type="ECO:0000313" key="2">
    <source>
        <dbReference type="EMBL" id="GAA1874441.1"/>
    </source>
</evidence>
<dbReference type="InterPro" id="IPR011335">
    <property type="entry name" value="Restrct_endonuc-II-like"/>
</dbReference>